<dbReference type="PANTHER" id="PTHR12411">
    <property type="entry name" value="CYSTEINE PROTEASE FAMILY C1-RELATED"/>
    <property type="match status" value="1"/>
</dbReference>
<evidence type="ECO:0000256" key="5">
    <source>
        <dbReference type="ARBA" id="ARBA00023145"/>
    </source>
</evidence>
<dbReference type="InterPro" id="IPR013201">
    <property type="entry name" value="Prot_inhib_I29"/>
</dbReference>
<reference evidence="10 11" key="1">
    <citation type="journal article" date="2017" name="G3 (Bethesda)">
        <title>The Physical Genome Mapping of Anopheles albimanus Corrected Scaffold Misassemblies and Identified Interarm Rearrangements in Genus Anopheles.</title>
        <authorList>
            <person name="Artemov G.N."/>
            <person name="Peery A.N."/>
            <person name="Jiang X."/>
            <person name="Tu Z."/>
            <person name="Stegniy V.N."/>
            <person name="Sharakhova M.V."/>
            <person name="Sharakhov I.V."/>
        </authorList>
    </citation>
    <scope>NUCLEOTIDE SEQUENCE [LARGE SCALE GENOMIC DNA]</scope>
    <source>
        <strain evidence="10 11">ALBI9_A</strain>
    </source>
</reference>
<dbReference type="GO" id="GO:0008234">
    <property type="term" value="F:cysteine-type peptidase activity"/>
    <property type="evidence" value="ECO:0007669"/>
    <property type="project" value="UniProtKB-KW"/>
</dbReference>
<dbReference type="STRING" id="7167.A0A182F846"/>
<accession>A0A182F846</accession>
<reference evidence="10" key="2">
    <citation type="submission" date="2022-08" db="UniProtKB">
        <authorList>
            <consortium name="EnsemblMetazoa"/>
        </authorList>
    </citation>
    <scope>IDENTIFICATION</scope>
    <source>
        <strain evidence="10">STECLA/ALBI9_A</strain>
    </source>
</reference>
<dbReference type="Pfam" id="PF08246">
    <property type="entry name" value="Inhibitor_I29"/>
    <property type="match status" value="1"/>
</dbReference>
<organism evidence="10 11">
    <name type="scientific">Anopheles albimanus</name>
    <name type="common">New world malaria mosquito</name>
    <dbReference type="NCBI Taxonomy" id="7167"/>
    <lineage>
        <taxon>Eukaryota</taxon>
        <taxon>Metazoa</taxon>
        <taxon>Ecdysozoa</taxon>
        <taxon>Arthropoda</taxon>
        <taxon>Hexapoda</taxon>
        <taxon>Insecta</taxon>
        <taxon>Pterygota</taxon>
        <taxon>Neoptera</taxon>
        <taxon>Endopterygota</taxon>
        <taxon>Diptera</taxon>
        <taxon>Nematocera</taxon>
        <taxon>Culicoidea</taxon>
        <taxon>Culicidae</taxon>
        <taxon>Anophelinae</taxon>
        <taxon>Anopheles</taxon>
    </lineage>
</organism>
<keyword evidence="4" id="KW-0788">Thiol protease</keyword>
<dbReference type="SMART" id="SM00848">
    <property type="entry name" value="Inhibitor_I29"/>
    <property type="match status" value="1"/>
</dbReference>
<dbReference type="Proteomes" id="UP000069272">
    <property type="component" value="Chromosome 2R"/>
</dbReference>
<evidence type="ECO:0000259" key="9">
    <source>
        <dbReference type="SMART" id="SM00848"/>
    </source>
</evidence>
<keyword evidence="3" id="KW-0378">Hydrolase</keyword>
<evidence type="ECO:0000256" key="4">
    <source>
        <dbReference type="ARBA" id="ARBA00022807"/>
    </source>
</evidence>
<evidence type="ECO:0000313" key="11">
    <source>
        <dbReference type="Proteomes" id="UP000069272"/>
    </source>
</evidence>
<dbReference type="InterPro" id="IPR000169">
    <property type="entry name" value="Pept_cys_AS"/>
</dbReference>
<evidence type="ECO:0000256" key="6">
    <source>
        <dbReference type="ARBA" id="ARBA00023157"/>
    </source>
</evidence>
<evidence type="ECO:0000256" key="2">
    <source>
        <dbReference type="ARBA" id="ARBA00022670"/>
    </source>
</evidence>
<name>A0A182F846_ANOAL</name>
<feature type="domain" description="Cathepsin propeptide inhibitor" evidence="9">
    <location>
        <begin position="81"/>
        <end position="141"/>
    </location>
</feature>
<dbReference type="InterPro" id="IPR000668">
    <property type="entry name" value="Peptidase_C1A_C"/>
</dbReference>
<evidence type="ECO:0000256" key="1">
    <source>
        <dbReference type="ARBA" id="ARBA00008455"/>
    </source>
</evidence>
<comment type="similarity">
    <text evidence="1">Belongs to the peptidase C1 family.</text>
</comment>
<keyword evidence="2" id="KW-0645">Protease</keyword>
<dbReference type="InterPro" id="IPR013128">
    <property type="entry name" value="Peptidase_C1A"/>
</dbReference>
<dbReference type="AlphaFoldDB" id="A0A182F846"/>
<evidence type="ECO:0000256" key="7">
    <source>
        <dbReference type="SAM" id="MobiDB-lite"/>
    </source>
</evidence>
<dbReference type="Pfam" id="PF00112">
    <property type="entry name" value="Peptidase_C1"/>
    <property type="match status" value="1"/>
</dbReference>
<evidence type="ECO:0000256" key="3">
    <source>
        <dbReference type="ARBA" id="ARBA00022801"/>
    </source>
</evidence>
<keyword evidence="11" id="KW-1185">Reference proteome</keyword>
<keyword evidence="6" id="KW-1015">Disulfide bond</keyword>
<dbReference type="VEuPathDB" id="VectorBase:AALB002670"/>
<sequence>TTNQGDIPGKTAPQPVDPALSPTAKRCSGASCGAMVSLSQELETVGSEWSFVGPSRQQPDSSPTVAKVNNATSADSGDSRFRSYMQSHHKRYYAKYRADRRRTAFVHNLEEINEHNQQFKAGKSRFRLAPNAFADMPNSEYRKRLVRLKTDTHRKVRQTIADELVAMAGDIPEELDWRDKGFKTEVANQKSCGSCYAFSVGYAIAAQLMKHIGRIELVSEQQMVDCSTTEGNLGCGGGSLRNTLKYLEQAGGVMRQVDYPYTNSVGNWGGEGLLVVKTPPSV</sequence>
<protein>
    <recommendedName>
        <fullName evidence="12">Cathepsin propeptide inhibitor domain-containing protein</fullName>
    </recommendedName>
</protein>
<evidence type="ECO:0000259" key="8">
    <source>
        <dbReference type="SMART" id="SM00645"/>
    </source>
</evidence>
<dbReference type="SUPFAM" id="SSF54001">
    <property type="entry name" value="Cysteine proteinases"/>
    <property type="match status" value="1"/>
</dbReference>
<evidence type="ECO:0008006" key="12">
    <source>
        <dbReference type="Google" id="ProtNLM"/>
    </source>
</evidence>
<dbReference type="GO" id="GO:0006508">
    <property type="term" value="P:proteolysis"/>
    <property type="evidence" value="ECO:0007669"/>
    <property type="project" value="UniProtKB-KW"/>
</dbReference>
<dbReference type="VEuPathDB" id="VectorBase:AALB20_028151"/>
<feature type="region of interest" description="Disordered" evidence="7">
    <location>
        <begin position="1"/>
        <end position="25"/>
    </location>
</feature>
<dbReference type="SMART" id="SM00645">
    <property type="entry name" value="Pept_C1"/>
    <property type="match status" value="1"/>
</dbReference>
<feature type="region of interest" description="Disordered" evidence="7">
    <location>
        <begin position="52"/>
        <end position="80"/>
    </location>
</feature>
<dbReference type="InterPro" id="IPR038765">
    <property type="entry name" value="Papain-like_cys_pep_sf"/>
</dbReference>
<evidence type="ECO:0000313" key="10">
    <source>
        <dbReference type="EnsemblMetazoa" id="AALB002670-PA"/>
    </source>
</evidence>
<keyword evidence="5" id="KW-0865">Zymogen</keyword>
<dbReference type="PROSITE" id="PS00139">
    <property type="entry name" value="THIOL_PROTEASE_CYS"/>
    <property type="match status" value="1"/>
</dbReference>
<feature type="compositionally biased region" description="Polar residues" evidence="7">
    <location>
        <begin position="55"/>
        <end position="76"/>
    </location>
</feature>
<feature type="domain" description="Peptidase C1A papain C-terminal" evidence="8">
    <location>
        <begin position="171"/>
        <end position="281"/>
    </location>
</feature>
<dbReference type="EnsemblMetazoa" id="AALB002670-RA">
    <property type="protein sequence ID" value="AALB002670-PA"/>
    <property type="gene ID" value="AALB002670"/>
</dbReference>
<dbReference type="Gene3D" id="3.90.70.10">
    <property type="entry name" value="Cysteine proteinases"/>
    <property type="match status" value="1"/>
</dbReference>
<proteinExistence type="inferred from homology"/>